<sequence>MAPLPQITLNFTRQMKLSNDGESLSSNTGEFIFREFDGKVGFSQPLIQYLKLKDERRYFVHSPKALSNDRRVFRR</sequence>
<dbReference type="Pfam" id="PF13701">
    <property type="entry name" value="DDE_Tnp_1_4"/>
    <property type="match status" value="1"/>
</dbReference>
<comment type="caution">
    <text evidence="2">The sequence shown here is derived from an EMBL/GenBank/DDBJ whole genome shotgun (WGS) entry which is preliminary data.</text>
</comment>
<evidence type="ECO:0000313" key="2">
    <source>
        <dbReference type="EMBL" id="GGE37512.1"/>
    </source>
</evidence>
<proteinExistence type="predicted"/>
<dbReference type="EMBL" id="BMIR01000005">
    <property type="protein sequence ID" value="GGE37512.1"/>
    <property type="molecule type" value="Genomic_DNA"/>
</dbReference>
<evidence type="ECO:0000259" key="1">
    <source>
        <dbReference type="Pfam" id="PF13701"/>
    </source>
</evidence>
<dbReference type="InterPro" id="IPR025668">
    <property type="entry name" value="Tnp_DDE_dom"/>
</dbReference>
<keyword evidence="3" id="KW-1185">Reference proteome</keyword>
<accession>A0A8J2VPX2</accession>
<dbReference type="AlphaFoldDB" id="A0A8J2VPX2"/>
<reference evidence="2" key="2">
    <citation type="submission" date="2020-09" db="EMBL/GenBank/DDBJ databases">
        <authorList>
            <person name="Sun Q."/>
            <person name="Zhou Y."/>
        </authorList>
    </citation>
    <scope>NUCLEOTIDE SEQUENCE</scope>
    <source>
        <strain evidence="2">CGMCC 1.15371</strain>
    </source>
</reference>
<feature type="domain" description="Transposase DDE" evidence="1">
    <location>
        <begin position="10"/>
        <end position="70"/>
    </location>
</feature>
<dbReference type="Proteomes" id="UP000628775">
    <property type="component" value="Unassembled WGS sequence"/>
</dbReference>
<reference evidence="2" key="1">
    <citation type="journal article" date="2014" name="Int. J. Syst. Evol. Microbiol.">
        <title>Complete genome sequence of Corynebacterium casei LMG S-19264T (=DSM 44701T), isolated from a smear-ripened cheese.</title>
        <authorList>
            <consortium name="US DOE Joint Genome Institute (JGI-PGF)"/>
            <person name="Walter F."/>
            <person name="Albersmeier A."/>
            <person name="Kalinowski J."/>
            <person name="Ruckert C."/>
        </authorList>
    </citation>
    <scope>NUCLEOTIDE SEQUENCE</scope>
    <source>
        <strain evidence="2">CGMCC 1.15371</strain>
    </source>
</reference>
<protein>
    <recommendedName>
        <fullName evidence="1">Transposase DDE domain-containing protein</fullName>
    </recommendedName>
</protein>
<evidence type="ECO:0000313" key="3">
    <source>
        <dbReference type="Proteomes" id="UP000628775"/>
    </source>
</evidence>
<gene>
    <name evidence="2" type="ORF">GCM10011391_15500</name>
</gene>
<name>A0A8J2VPX2_9BACL</name>
<organism evidence="2 3">
    <name type="scientific">Pullulanibacillus camelliae</name>
    <dbReference type="NCBI Taxonomy" id="1707096"/>
    <lineage>
        <taxon>Bacteria</taxon>
        <taxon>Bacillati</taxon>
        <taxon>Bacillota</taxon>
        <taxon>Bacilli</taxon>
        <taxon>Bacillales</taxon>
        <taxon>Sporolactobacillaceae</taxon>
        <taxon>Pullulanibacillus</taxon>
    </lineage>
</organism>